<dbReference type="InterPro" id="IPR036186">
    <property type="entry name" value="Serpin_sf"/>
</dbReference>
<reference evidence="3" key="2">
    <citation type="journal article" date="2015" name="Data Brief">
        <title>Shoot transcriptome of the giant reed, Arundo donax.</title>
        <authorList>
            <person name="Barrero R.A."/>
            <person name="Guerrero F.D."/>
            <person name="Moolhuijzen P."/>
            <person name="Goolsby J.A."/>
            <person name="Tidwell J."/>
            <person name="Bellgard S.E."/>
            <person name="Bellgard M.I."/>
        </authorList>
    </citation>
    <scope>NUCLEOTIDE SEQUENCE</scope>
    <source>
        <tissue evidence="3">Shoot tissue taken approximately 20 cm above the soil surface</tissue>
    </source>
</reference>
<dbReference type="Gene3D" id="3.30.497.10">
    <property type="entry name" value="Antithrombin, subunit I, domain 2"/>
    <property type="match status" value="1"/>
</dbReference>
<protein>
    <recommendedName>
        <fullName evidence="2">Serpin domain-containing protein</fullName>
    </recommendedName>
</protein>
<accession>A0A0A9D6A2</accession>
<dbReference type="EMBL" id="GBRH01213806">
    <property type="protein sequence ID" value="JAD84089.1"/>
    <property type="molecule type" value="Transcribed_RNA"/>
</dbReference>
<dbReference type="InterPro" id="IPR042178">
    <property type="entry name" value="Serpin_sf_1"/>
</dbReference>
<organism evidence="3">
    <name type="scientific">Arundo donax</name>
    <name type="common">Giant reed</name>
    <name type="synonym">Donax arundinaceus</name>
    <dbReference type="NCBI Taxonomy" id="35708"/>
    <lineage>
        <taxon>Eukaryota</taxon>
        <taxon>Viridiplantae</taxon>
        <taxon>Streptophyta</taxon>
        <taxon>Embryophyta</taxon>
        <taxon>Tracheophyta</taxon>
        <taxon>Spermatophyta</taxon>
        <taxon>Magnoliopsida</taxon>
        <taxon>Liliopsida</taxon>
        <taxon>Poales</taxon>
        <taxon>Poaceae</taxon>
        <taxon>PACMAD clade</taxon>
        <taxon>Arundinoideae</taxon>
        <taxon>Arundineae</taxon>
        <taxon>Arundo</taxon>
    </lineage>
</organism>
<feature type="domain" description="Serpin" evidence="2">
    <location>
        <begin position="1"/>
        <end position="89"/>
    </location>
</feature>
<dbReference type="PANTHER" id="PTHR11461">
    <property type="entry name" value="SERINE PROTEASE INHIBITOR, SERPIN"/>
    <property type="match status" value="1"/>
</dbReference>
<evidence type="ECO:0000256" key="1">
    <source>
        <dbReference type="ARBA" id="ARBA00009500"/>
    </source>
</evidence>
<sequence>MGLELPFHRDADFLDMVKEDESSGSFFLSDVLHKAIVEVNDKGIEETSVTMGIGKPTPAEHFVADHPFFFVIREEVSGTVIFMGHVLEPSSQL</sequence>
<name>A0A0A9D6A2_ARUDO</name>
<dbReference type="PANTHER" id="PTHR11461:SF189">
    <property type="entry name" value="NON-INHIBITORY SERPIN-Z9-RELATED"/>
    <property type="match status" value="1"/>
</dbReference>
<dbReference type="GO" id="GO:0004867">
    <property type="term" value="F:serine-type endopeptidase inhibitor activity"/>
    <property type="evidence" value="ECO:0007669"/>
    <property type="project" value="InterPro"/>
</dbReference>
<proteinExistence type="inferred from homology"/>
<reference evidence="3" key="1">
    <citation type="submission" date="2014-09" db="EMBL/GenBank/DDBJ databases">
        <authorList>
            <person name="Magalhaes I.L.F."/>
            <person name="Oliveira U."/>
            <person name="Santos F.R."/>
            <person name="Vidigal T.H.D.A."/>
            <person name="Brescovit A.D."/>
            <person name="Santos A.J."/>
        </authorList>
    </citation>
    <scope>NUCLEOTIDE SEQUENCE</scope>
    <source>
        <tissue evidence="3">Shoot tissue taken approximately 20 cm above the soil surface</tissue>
    </source>
</reference>
<evidence type="ECO:0000259" key="2">
    <source>
        <dbReference type="Pfam" id="PF00079"/>
    </source>
</evidence>
<evidence type="ECO:0000313" key="3">
    <source>
        <dbReference type="EMBL" id="JAD84089.1"/>
    </source>
</evidence>
<dbReference type="PROSITE" id="PS00284">
    <property type="entry name" value="SERPIN"/>
    <property type="match status" value="1"/>
</dbReference>
<dbReference type="GO" id="GO:0005615">
    <property type="term" value="C:extracellular space"/>
    <property type="evidence" value="ECO:0007669"/>
    <property type="project" value="InterPro"/>
</dbReference>
<dbReference type="InterPro" id="IPR023796">
    <property type="entry name" value="Serpin_dom"/>
</dbReference>
<dbReference type="InterPro" id="IPR000215">
    <property type="entry name" value="Serpin_fam"/>
</dbReference>
<comment type="similarity">
    <text evidence="1">Belongs to the serpin family.</text>
</comment>
<dbReference type="SUPFAM" id="SSF56574">
    <property type="entry name" value="Serpins"/>
    <property type="match status" value="1"/>
</dbReference>
<dbReference type="InterPro" id="IPR023795">
    <property type="entry name" value="Serpin_CS"/>
</dbReference>
<dbReference type="AlphaFoldDB" id="A0A0A9D6A2"/>
<dbReference type="Pfam" id="PF00079">
    <property type="entry name" value="Serpin"/>
    <property type="match status" value="1"/>
</dbReference>